<gene>
    <name evidence="1" type="ORF">RHIZ70_4169</name>
</gene>
<dbReference type="SUPFAM" id="SSF52540">
    <property type="entry name" value="P-loop containing nucleoside triphosphate hydrolases"/>
    <property type="match status" value="1"/>
</dbReference>
<protein>
    <recommendedName>
        <fullName evidence="3">Sulfotransferase domain-containing protein</fullName>
    </recommendedName>
</protein>
<dbReference type="AlphaFoldDB" id="A0A376AKW7"/>
<organism evidence="1 2">
    <name type="scientific">Ciceribacter selenitireducens ATCC BAA-1503</name>
    <dbReference type="NCBI Taxonomy" id="1336235"/>
    <lineage>
        <taxon>Bacteria</taxon>
        <taxon>Pseudomonadati</taxon>
        <taxon>Pseudomonadota</taxon>
        <taxon>Alphaproteobacteria</taxon>
        <taxon>Hyphomicrobiales</taxon>
        <taxon>Rhizobiaceae</taxon>
        <taxon>Ciceribacter</taxon>
    </lineage>
</organism>
<evidence type="ECO:0000313" key="2">
    <source>
        <dbReference type="Proteomes" id="UP000254764"/>
    </source>
</evidence>
<dbReference type="Gene3D" id="3.40.50.300">
    <property type="entry name" value="P-loop containing nucleotide triphosphate hydrolases"/>
    <property type="match status" value="1"/>
</dbReference>
<evidence type="ECO:0008006" key="3">
    <source>
        <dbReference type="Google" id="ProtNLM"/>
    </source>
</evidence>
<evidence type="ECO:0000313" key="1">
    <source>
        <dbReference type="EMBL" id="SSC68461.1"/>
    </source>
</evidence>
<dbReference type="EMBL" id="UEYP01000007">
    <property type="protein sequence ID" value="SSC68461.1"/>
    <property type="molecule type" value="Genomic_DNA"/>
</dbReference>
<dbReference type="InterPro" id="IPR027417">
    <property type="entry name" value="P-loop_NTPase"/>
</dbReference>
<proteinExistence type="predicted"/>
<dbReference type="RefSeq" id="WP_115671074.1">
    <property type="nucleotide sequence ID" value="NZ_UEYP01000007.1"/>
</dbReference>
<dbReference type="OrthoDB" id="8447154at2"/>
<keyword evidence="2" id="KW-1185">Reference proteome</keyword>
<sequence length="299" mass="33192">MKLHIHLGAHKTGSTSLQFHLRKNEAKFADAGMAYIPMPEFRKRYSAFLNRIENRYPAFIRLLSPTIESRFRDQLVPSSGSSLVVISDENLLGGLAPIAAKHRLYPHAVRMVSAVKRAAGPNDAHYFLCIRNYPEFIVSMYLHLVIQGRRVPPLESVTADFLGGARGWAEVVADVANVVGADRLTVWTYEHYRDAPGAVLDVLAPGVPVELFVPPGNLAINRSLTAKGWQVMEALQDILTRTELASMGTLIRKFPFEEPNPKVVLDDPEALAELDDKYRRDKNAIVALGCRLLDGARAV</sequence>
<accession>A0A376AKW7</accession>
<reference evidence="2" key="1">
    <citation type="submission" date="2018-07" db="EMBL/GenBank/DDBJ databases">
        <authorList>
            <person name="Peiro R."/>
            <person name="Begona"/>
            <person name="Cbmso G."/>
            <person name="Lopez M."/>
            <person name="Gonzalez S."/>
        </authorList>
    </citation>
    <scope>NUCLEOTIDE SEQUENCE [LARGE SCALE GENOMIC DNA]</scope>
</reference>
<name>A0A376AKW7_9HYPH</name>
<dbReference type="Proteomes" id="UP000254764">
    <property type="component" value="Unassembled WGS sequence"/>
</dbReference>